<comment type="subcellular location">
    <subcellularLocation>
        <location evidence="1">Nucleus</location>
    </subcellularLocation>
</comment>
<feature type="domain" description="DNA polymerase alpha/delta/epsilon subunit B" evidence="7">
    <location>
        <begin position="285"/>
        <end position="485"/>
    </location>
</feature>
<reference evidence="9" key="1">
    <citation type="submission" date="2020-07" db="EMBL/GenBank/DDBJ databases">
        <title>The High-quality genome of the commercially important snow crab, Chionoecetes opilio.</title>
        <authorList>
            <person name="Jeong J.-H."/>
            <person name="Ryu S."/>
        </authorList>
    </citation>
    <scope>NUCLEOTIDE SEQUENCE</scope>
    <source>
        <strain evidence="9">MADBK_172401_WGS</strain>
        <tissue evidence="9">Digestive gland</tissue>
    </source>
</reference>
<keyword evidence="10" id="KW-1185">Reference proteome</keyword>
<organism evidence="9 10">
    <name type="scientific">Chionoecetes opilio</name>
    <name type="common">Atlantic snow crab</name>
    <name type="synonym">Cancer opilio</name>
    <dbReference type="NCBI Taxonomy" id="41210"/>
    <lineage>
        <taxon>Eukaryota</taxon>
        <taxon>Metazoa</taxon>
        <taxon>Ecdysozoa</taxon>
        <taxon>Arthropoda</taxon>
        <taxon>Crustacea</taxon>
        <taxon>Multicrustacea</taxon>
        <taxon>Malacostraca</taxon>
        <taxon>Eumalacostraca</taxon>
        <taxon>Eucarida</taxon>
        <taxon>Decapoda</taxon>
        <taxon>Pleocyemata</taxon>
        <taxon>Brachyura</taxon>
        <taxon>Eubrachyura</taxon>
        <taxon>Majoidea</taxon>
        <taxon>Majidae</taxon>
        <taxon>Chionoecetes</taxon>
    </lineage>
</organism>
<dbReference type="InterPro" id="IPR054300">
    <property type="entry name" value="OB_DPOA2"/>
</dbReference>
<dbReference type="Pfam" id="PF04042">
    <property type="entry name" value="DNA_pol_E_B"/>
    <property type="match status" value="1"/>
</dbReference>
<dbReference type="Pfam" id="PF22062">
    <property type="entry name" value="OB_DPOA2"/>
    <property type="match status" value="1"/>
</dbReference>
<sequence length="532" mass="58197">MASPYFINLASFSFYHQREDLHSSTRPRQQQHNDDHDPYGSDPSGTAVVVVTAKQALTPKDKKKSIGKQVRSISDQFHSATLSPTVASPSLKYAGRTNLGKSVVQYGASDNTTWTANPDFHPEVKMLKDFEYLPLTKAYKFMFEKAETVGEVRNDLTLCLGDEMEDVMLDKEGEGGAERYTTLIEETEGMISTLGRIHCGPSTRLEADGIMFEGMMDSWRMGKVVPLDLSQVKGFSLFPGQIVGIKGTNSTGDKLHVQELVDGKVPPEPSSPITITPGTGPVQLVVAGGPFTTTSNLLYEPLSDFLTTVRDNPPHVLILLGPFLDAGHPLLVSNDLGETHDTIFKRCLRIIAKALEGTLTQVVLVPSSRDVCSSIVYPTPPYDVPGGNFIRVSDPALLDIEGVVVALTATDILFHIGKKEISTPPQTRDRLGRLAHHILKQRSFYPLYPAHEKMCVNSEKLDIYGQLPCKPHLFILPSGLRYFVKEVEGCVMVNPEHLAKGLTGGTYARIELRPPASGTGMTGAINADILKV</sequence>
<protein>
    <recommendedName>
        <fullName evidence="3">DNA polymerase alpha subunit B</fullName>
    </recommendedName>
</protein>
<dbReference type="Gene3D" id="3.60.21.60">
    <property type="match status" value="2"/>
</dbReference>
<dbReference type="FunFam" id="3.60.21.60:FF:000003">
    <property type="entry name" value="DNA polymerase alpha subunit B"/>
    <property type="match status" value="1"/>
</dbReference>
<dbReference type="PANTHER" id="PTHR23061:SF12">
    <property type="entry name" value="DNA POLYMERASE ALPHA SUBUNIT B"/>
    <property type="match status" value="1"/>
</dbReference>
<evidence type="ECO:0000256" key="1">
    <source>
        <dbReference type="ARBA" id="ARBA00004123"/>
    </source>
</evidence>
<dbReference type="EMBL" id="JACEEZ010026301">
    <property type="protein sequence ID" value="KAG0693510.1"/>
    <property type="molecule type" value="Genomic_DNA"/>
</dbReference>
<dbReference type="GO" id="GO:0005658">
    <property type="term" value="C:alpha DNA polymerase:primase complex"/>
    <property type="evidence" value="ECO:0007669"/>
    <property type="project" value="TreeGrafter"/>
</dbReference>
<evidence type="ECO:0000313" key="10">
    <source>
        <dbReference type="Proteomes" id="UP000770661"/>
    </source>
</evidence>
<keyword evidence="5" id="KW-0539">Nucleus</keyword>
<dbReference type="GO" id="GO:0003677">
    <property type="term" value="F:DNA binding"/>
    <property type="evidence" value="ECO:0007669"/>
    <property type="project" value="InterPro"/>
</dbReference>
<evidence type="ECO:0000256" key="5">
    <source>
        <dbReference type="ARBA" id="ARBA00023242"/>
    </source>
</evidence>
<dbReference type="PANTHER" id="PTHR23061">
    <property type="entry name" value="DNA POLYMERASE 2 ALPHA 70 KDA SUBUNIT"/>
    <property type="match status" value="1"/>
</dbReference>
<dbReference type="Proteomes" id="UP000770661">
    <property type="component" value="Unassembled WGS sequence"/>
</dbReference>
<evidence type="ECO:0000256" key="4">
    <source>
        <dbReference type="ARBA" id="ARBA00022705"/>
    </source>
</evidence>
<proteinExistence type="inferred from homology"/>
<accession>A0A8J8WBN7</accession>
<evidence type="ECO:0000259" key="7">
    <source>
        <dbReference type="Pfam" id="PF04042"/>
    </source>
</evidence>
<evidence type="ECO:0000259" key="8">
    <source>
        <dbReference type="Pfam" id="PF22062"/>
    </source>
</evidence>
<dbReference type="AlphaFoldDB" id="A0A8J8WBN7"/>
<dbReference type="GO" id="GO:0006270">
    <property type="term" value="P:DNA replication initiation"/>
    <property type="evidence" value="ECO:0007669"/>
    <property type="project" value="TreeGrafter"/>
</dbReference>
<evidence type="ECO:0000256" key="3">
    <source>
        <dbReference type="ARBA" id="ARBA00018596"/>
    </source>
</evidence>
<dbReference type="PIRSF" id="PIRSF018300">
    <property type="entry name" value="DNA_pol_alph_2"/>
    <property type="match status" value="1"/>
</dbReference>
<feature type="region of interest" description="Disordered" evidence="6">
    <location>
        <begin position="20"/>
        <end position="45"/>
    </location>
</feature>
<dbReference type="OrthoDB" id="336885at2759"/>
<dbReference type="InterPro" id="IPR016722">
    <property type="entry name" value="DNA_pol_alpha_bsu"/>
</dbReference>
<comment type="caution">
    <text evidence="9">The sequence shown here is derived from an EMBL/GenBank/DDBJ whole genome shotgun (WGS) entry which is preliminary data.</text>
</comment>
<name>A0A8J8WBN7_CHIOP</name>
<evidence type="ECO:0000256" key="6">
    <source>
        <dbReference type="SAM" id="MobiDB-lite"/>
    </source>
</evidence>
<feature type="domain" description="DNA polymerase alpha subunit B OB" evidence="8">
    <location>
        <begin position="180"/>
        <end position="262"/>
    </location>
</feature>
<evidence type="ECO:0000313" key="9">
    <source>
        <dbReference type="EMBL" id="KAG0693510.1"/>
    </source>
</evidence>
<gene>
    <name evidence="9" type="primary">POLA2</name>
    <name evidence="9" type="ORF">GWK47_027474</name>
</gene>
<evidence type="ECO:0000256" key="2">
    <source>
        <dbReference type="ARBA" id="ARBA00007299"/>
    </source>
</evidence>
<comment type="similarity">
    <text evidence="2">Belongs to the DNA polymerase alpha subunit B family.</text>
</comment>
<keyword evidence="4" id="KW-0235">DNA replication</keyword>
<dbReference type="InterPro" id="IPR007185">
    <property type="entry name" value="DNA_pol_a/d/e_bsu"/>
</dbReference>